<organism evidence="4">
    <name type="scientific">Acididesulfobacillus acetoxydans</name>
    <dbReference type="NCBI Taxonomy" id="1561005"/>
    <lineage>
        <taxon>Bacteria</taxon>
        <taxon>Bacillati</taxon>
        <taxon>Bacillota</taxon>
        <taxon>Clostridia</taxon>
        <taxon>Eubacteriales</taxon>
        <taxon>Peptococcaceae</taxon>
        <taxon>Acididesulfobacillus</taxon>
    </lineage>
</organism>
<dbReference type="EMBL" id="CDGJ01000066">
    <property type="protein sequence ID" value="CEJ07806.1"/>
    <property type="molecule type" value="Genomic_DNA"/>
</dbReference>
<dbReference type="KEGG" id="aacx:DEACI_0680"/>
<dbReference type="SUPFAM" id="SSF56317">
    <property type="entry name" value="Carbon-nitrogen hydrolase"/>
    <property type="match status" value="1"/>
</dbReference>
<evidence type="ECO:0000259" key="3">
    <source>
        <dbReference type="PROSITE" id="PS50263"/>
    </source>
</evidence>
<sequence>MQDLEVALVQFRAEAERTQKNLERILRLAEEGAGHGAKMICYPEMALQGYAPETAQAYAEKLEGDKVRLISEQAVKLGVTLLVGMAEKAEGVEKPYLSQLIAFPDGRVGVYRKTHLGRLERMYFTAGNELPVFEGEGVRFAVGICWDWHFPEVAAIYSLKGAEVLFAPHASPVVSGDRKSIWLRYLGARAYDNSVYLAACNLKGDDGRGRRFSGGALVLGPKGDVCAEDSGHEMGAEIVYAHLGAGRLNALRKHSRTSMRESFFLADRRKELYRELIELEVPDD</sequence>
<accession>A0A8S0WW44</accession>
<dbReference type="Pfam" id="PF00795">
    <property type="entry name" value="CN_hydrolase"/>
    <property type="match status" value="1"/>
</dbReference>
<evidence type="ECO:0000313" key="6">
    <source>
        <dbReference type="Proteomes" id="UP001071230"/>
    </source>
</evidence>
<dbReference type="GO" id="GO:0033388">
    <property type="term" value="P:putrescine biosynthetic process from arginine"/>
    <property type="evidence" value="ECO:0007669"/>
    <property type="project" value="TreeGrafter"/>
</dbReference>
<keyword evidence="6" id="KW-1185">Reference proteome</keyword>
<dbReference type="InterPro" id="IPR050345">
    <property type="entry name" value="Aliph_Amidase/BUP"/>
</dbReference>
<dbReference type="PROSITE" id="PS50263">
    <property type="entry name" value="CN_HYDROLASE"/>
    <property type="match status" value="1"/>
</dbReference>
<keyword evidence="2" id="KW-0175">Coiled coil</keyword>
<name>A0A8S0WW44_9FIRM</name>
<feature type="domain" description="CN hydrolase" evidence="3">
    <location>
        <begin position="4"/>
        <end position="245"/>
    </location>
</feature>
<keyword evidence="1 4" id="KW-0378">Hydrolase</keyword>
<dbReference type="GO" id="GO:0050126">
    <property type="term" value="F:N-carbamoylputrescine amidase activity"/>
    <property type="evidence" value="ECO:0007669"/>
    <property type="project" value="TreeGrafter"/>
</dbReference>
<dbReference type="Gene3D" id="3.60.110.10">
    <property type="entry name" value="Carbon-nitrogen hydrolase"/>
    <property type="match status" value="1"/>
</dbReference>
<proteinExistence type="predicted"/>
<protein>
    <submittedName>
        <fullName evidence="4">Carbon-nitrogen hydrolase domain protein</fullName>
        <ecNumber evidence="4">3.5.-.-</ecNumber>
    </submittedName>
    <submittedName>
        <fullName evidence="5">Hydrolase, carbon-nitrogen</fullName>
    </submittedName>
</protein>
<dbReference type="EMBL" id="LR746496">
    <property type="protein sequence ID" value="CAA7600031.1"/>
    <property type="molecule type" value="Genomic_DNA"/>
</dbReference>
<evidence type="ECO:0000256" key="1">
    <source>
        <dbReference type="ARBA" id="ARBA00022801"/>
    </source>
</evidence>
<reference evidence="4" key="2">
    <citation type="submission" date="2020-01" db="EMBL/GenBank/DDBJ databases">
        <authorList>
            <person name="Hornung B."/>
        </authorList>
    </citation>
    <scope>NUCLEOTIDE SEQUENCE</scope>
    <source>
        <strain evidence="4">PacBioINE</strain>
    </source>
</reference>
<dbReference type="Proteomes" id="UP000836597">
    <property type="component" value="Chromosome"/>
</dbReference>
<dbReference type="PANTHER" id="PTHR43674:SF15">
    <property type="entry name" value="FORMAMIDASE"/>
    <property type="match status" value="1"/>
</dbReference>
<evidence type="ECO:0000313" key="4">
    <source>
        <dbReference type="EMBL" id="CAA7600031.1"/>
    </source>
</evidence>
<reference evidence="5" key="1">
    <citation type="submission" date="2014-11" db="EMBL/GenBank/DDBJ databases">
        <authorList>
            <person name="Hornung B.V."/>
        </authorList>
    </citation>
    <scope>NUCLEOTIDE SEQUENCE</scope>
    <source>
        <strain evidence="5">INE</strain>
    </source>
</reference>
<evidence type="ECO:0000313" key="5">
    <source>
        <dbReference type="EMBL" id="CEJ07806.1"/>
    </source>
</evidence>
<dbReference type="AlphaFoldDB" id="A0A8S0WW44"/>
<dbReference type="PANTHER" id="PTHR43674">
    <property type="entry name" value="NITRILASE C965.09-RELATED"/>
    <property type="match status" value="1"/>
</dbReference>
<dbReference type="EC" id="3.5.-.-" evidence="4"/>
<gene>
    <name evidence="4" type="ORF">DEACI_0680</name>
    <name evidence="5" type="ORF">DEACI_2272</name>
</gene>
<dbReference type="InterPro" id="IPR003010">
    <property type="entry name" value="C-N_Hydrolase"/>
</dbReference>
<feature type="coiled-coil region" evidence="2">
    <location>
        <begin position="1"/>
        <end position="32"/>
    </location>
</feature>
<evidence type="ECO:0000256" key="2">
    <source>
        <dbReference type="SAM" id="Coils"/>
    </source>
</evidence>
<dbReference type="Proteomes" id="UP001071230">
    <property type="component" value="Unassembled WGS sequence"/>
</dbReference>
<dbReference type="InterPro" id="IPR036526">
    <property type="entry name" value="C-N_Hydrolase_sf"/>
</dbReference>
<dbReference type="RefSeq" id="WP_240983764.1">
    <property type="nucleotide sequence ID" value="NZ_CDGJ01000066.1"/>
</dbReference>